<dbReference type="Pfam" id="PF21924">
    <property type="entry name" value="XRCC4_CC"/>
    <property type="match status" value="1"/>
</dbReference>
<dbReference type="GO" id="GO:0006310">
    <property type="term" value="P:DNA recombination"/>
    <property type="evidence" value="ECO:0007669"/>
    <property type="project" value="UniProtKB-KW"/>
</dbReference>
<keyword evidence="3" id="KW-0233">DNA recombination</keyword>
<organism evidence="10 11">
    <name type="scientific">Gryllus longicercus</name>
    <dbReference type="NCBI Taxonomy" id="2509291"/>
    <lineage>
        <taxon>Eukaryota</taxon>
        <taxon>Metazoa</taxon>
        <taxon>Ecdysozoa</taxon>
        <taxon>Arthropoda</taxon>
        <taxon>Hexapoda</taxon>
        <taxon>Insecta</taxon>
        <taxon>Pterygota</taxon>
        <taxon>Neoptera</taxon>
        <taxon>Polyneoptera</taxon>
        <taxon>Orthoptera</taxon>
        <taxon>Ensifera</taxon>
        <taxon>Gryllidea</taxon>
        <taxon>Grylloidea</taxon>
        <taxon>Gryllidae</taxon>
        <taxon>Gryllinae</taxon>
        <taxon>Gryllus</taxon>
    </lineage>
</organism>
<keyword evidence="5" id="KW-0539">Nucleus</keyword>
<evidence type="ECO:0000313" key="11">
    <source>
        <dbReference type="Proteomes" id="UP001378592"/>
    </source>
</evidence>
<dbReference type="SUPFAM" id="SSF58022">
    <property type="entry name" value="XRCC4, C-terminal oligomerization domain"/>
    <property type="match status" value="1"/>
</dbReference>
<dbReference type="GO" id="GO:0006303">
    <property type="term" value="P:double-strand break repair via nonhomologous end joining"/>
    <property type="evidence" value="ECO:0007669"/>
    <property type="project" value="UniProtKB-ARBA"/>
</dbReference>
<dbReference type="GO" id="GO:0005958">
    <property type="term" value="C:DNA-dependent protein kinase-DNA ligase 4 complex"/>
    <property type="evidence" value="ECO:0007669"/>
    <property type="project" value="TreeGrafter"/>
</dbReference>
<keyword evidence="11" id="KW-1185">Reference proteome</keyword>
<evidence type="ECO:0000256" key="7">
    <source>
        <dbReference type="SAM" id="MobiDB-lite"/>
    </source>
</evidence>
<protein>
    <recommendedName>
        <fullName evidence="12">DNA repair protein XRCC4</fullName>
    </recommendedName>
</protein>
<evidence type="ECO:0000256" key="6">
    <source>
        <dbReference type="ARBA" id="ARBA00025728"/>
    </source>
</evidence>
<feature type="region of interest" description="Disordered" evidence="7">
    <location>
        <begin position="243"/>
        <end position="278"/>
    </location>
</feature>
<dbReference type="Gene3D" id="1.20.5.370">
    <property type="match status" value="1"/>
</dbReference>
<feature type="compositionally biased region" description="Polar residues" evidence="7">
    <location>
        <begin position="243"/>
        <end position="260"/>
    </location>
</feature>
<evidence type="ECO:0000256" key="1">
    <source>
        <dbReference type="ARBA" id="ARBA00004123"/>
    </source>
</evidence>
<evidence type="ECO:0000256" key="3">
    <source>
        <dbReference type="ARBA" id="ARBA00023172"/>
    </source>
</evidence>
<comment type="subcellular location">
    <subcellularLocation>
        <location evidence="1">Nucleus</location>
    </subcellularLocation>
</comment>
<feature type="region of interest" description="Disordered" evidence="7">
    <location>
        <begin position="330"/>
        <end position="361"/>
    </location>
</feature>
<keyword evidence="2" id="KW-0227">DNA damage</keyword>
<dbReference type="InterPro" id="IPR053962">
    <property type="entry name" value="XRCC4_CC"/>
</dbReference>
<feature type="domain" description="XRCC4 N-terminal" evidence="8">
    <location>
        <begin position="18"/>
        <end position="108"/>
    </location>
</feature>
<feature type="domain" description="XRCC4 coiled-coil" evidence="9">
    <location>
        <begin position="118"/>
        <end position="187"/>
    </location>
</feature>
<evidence type="ECO:0000256" key="2">
    <source>
        <dbReference type="ARBA" id="ARBA00022763"/>
    </source>
</evidence>
<sequence>MMKEIHKIPKEGRLEEFYILSTEWYEENVILTVVDNDITWTGETDSAKITEFCDALHKTKENFMIELKSALSGNEKEFTFSMEKDNFIVKKVDLKSNIKVKFCSIPLKRASSIPVFMTIVSELLDQDKINKKNMSELSHDVQDLKAELKTCKEKLLHFASEKASLETILYSKFCEILNAKKRRIADLESSIGECSRSSPEGALHISEHEKISTSVAIRHTNTTNSSLPKRKCLKEAVSEELSQEASNITIPQGESVLDNENSNHYDSDTEVETDDDSVVSNSAVIKTSDCDVSERTSQRILPKRTFSNSILPKRTFTGSILPKRISNESVNIKNEEKTNDLPQPSVMEIEEFNSQSLLDEY</sequence>
<dbReference type="InterPro" id="IPR014751">
    <property type="entry name" value="XRCC4-like_C"/>
</dbReference>
<dbReference type="SUPFAM" id="SSF50809">
    <property type="entry name" value="XRCC4, N-terminal domain"/>
    <property type="match status" value="1"/>
</dbReference>
<evidence type="ECO:0008006" key="12">
    <source>
        <dbReference type="Google" id="ProtNLM"/>
    </source>
</evidence>
<evidence type="ECO:0000313" key="10">
    <source>
        <dbReference type="EMBL" id="KAK7864098.1"/>
    </source>
</evidence>
<dbReference type="PANTHER" id="PTHR28559">
    <property type="entry name" value="DNA REPAIR PROTEIN XRCC4"/>
    <property type="match status" value="1"/>
</dbReference>
<evidence type="ECO:0000259" key="9">
    <source>
        <dbReference type="Pfam" id="PF21924"/>
    </source>
</evidence>
<comment type="similarity">
    <text evidence="6">Belongs to the XRCC4-XLF family. XRCC4 subfamily.</text>
</comment>
<dbReference type="Pfam" id="PF06632">
    <property type="entry name" value="XRCC4"/>
    <property type="match status" value="1"/>
</dbReference>
<dbReference type="PANTHER" id="PTHR28559:SF1">
    <property type="entry name" value="DNA REPAIR PROTEIN XRCC4"/>
    <property type="match status" value="1"/>
</dbReference>
<keyword evidence="4" id="KW-0234">DNA repair</keyword>
<dbReference type="Proteomes" id="UP001378592">
    <property type="component" value="Unassembled WGS sequence"/>
</dbReference>
<feature type="compositionally biased region" description="Acidic residues" evidence="7">
    <location>
        <begin position="268"/>
        <end position="277"/>
    </location>
</feature>
<dbReference type="AlphaFoldDB" id="A0AAN9VHT8"/>
<comment type="caution">
    <text evidence="10">The sequence shown here is derived from an EMBL/GenBank/DDBJ whole genome shotgun (WGS) entry which is preliminary data.</text>
</comment>
<dbReference type="InterPro" id="IPR053961">
    <property type="entry name" value="XRCC4_N"/>
</dbReference>
<dbReference type="InterPro" id="IPR009089">
    <property type="entry name" value="XRCC4_N_sf"/>
</dbReference>
<feature type="compositionally biased region" description="Polar residues" evidence="7">
    <location>
        <begin position="352"/>
        <end position="361"/>
    </location>
</feature>
<name>A0AAN9VHT8_9ORTH</name>
<evidence type="ECO:0000259" key="8">
    <source>
        <dbReference type="Pfam" id="PF06632"/>
    </source>
</evidence>
<dbReference type="EMBL" id="JAZDUA010000211">
    <property type="protein sequence ID" value="KAK7864098.1"/>
    <property type="molecule type" value="Genomic_DNA"/>
</dbReference>
<dbReference type="InterPro" id="IPR038051">
    <property type="entry name" value="XRCC4-like_N_sf"/>
</dbReference>
<dbReference type="GO" id="GO:0010165">
    <property type="term" value="P:response to X-ray"/>
    <property type="evidence" value="ECO:0007669"/>
    <property type="project" value="TreeGrafter"/>
</dbReference>
<proteinExistence type="inferred from homology"/>
<evidence type="ECO:0000256" key="4">
    <source>
        <dbReference type="ARBA" id="ARBA00023204"/>
    </source>
</evidence>
<dbReference type="InterPro" id="IPR010585">
    <property type="entry name" value="DNA_repair_prot_XRCC4"/>
</dbReference>
<dbReference type="GO" id="GO:0032807">
    <property type="term" value="C:DNA ligase IV complex"/>
    <property type="evidence" value="ECO:0007669"/>
    <property type="project" value="TreeGrafter"/>
</dbReference>
<evidence type="ECO:0000256" key="5">
    <source>
        <dbReference type="ARBA" id="ARBA00023242"/>
    </source>
</evidence>
<dbReference type="GO" id="GO:0003677">
    <property type="term" value="F:DNA binding"/>
    <property type="evidence" value="ECO:0007669"/>
    <property type="project" value="InterPro"/>
</dbReference>
<dbReference type="Gene3D" id="2.170.210.10">
    <property type="entry name" value="DNA double-strand break repair and VJ recombination XRCC4, N-terminal"/>
    <property type="match status" value="1"/>
</dbReference>
<accession>A0AAN9VHT8</accession>
<gene>
    <name evidence="10" type="ORF">R5R35_002741</name>
</gene>
<reference evidence="10 11" key="1">
    <citation type="submission" date="2024-03" db="EMBL/GenBank/DDBJ databases">
        <title>The genome assembly and annotation of the cricket Gryllus longicercus Weissman &amp; Gray.</title>
        <authorList>
            <person name="Szrajer S."/>
            <person name="Gray D."/>
            <person name="Ylla G."/>
        </authorList>
    </citation>
    <scope>NUCLEOTIDE SEQUENCE [LARGE SCALE GENOMIC DNA]</scope>
    <source>
        <strain evidence="10">DAG 2021-001</strain>
        <tissue evidence="10">Whole body minus gut</tissue>
    </source>
</reference>